<keyword evidence="4" id="KW-0677">Repeat</keyword>
<keyword evidence="6" id="KW-0509">mRNA transport</keyword>
<dbReference type="GO" id="GO:0003723">
    <property type="term" value="F:RNA binding"/>
    <property type="evidence" value="ECO:0007669"/>
    <property type="project" value="TreeGrafter"/>
</dbReference>
<feature type="compositionally biased region" description="Gly residues" evidence="11">
    <location>
        <begin position="521"/>
        <end position="532"/>
    </location>
</feature>
<dbReference type="Pfam" id="PF04096">
    <property type="entry name" value="Nucleoporin2"/>
    <property type="match status" value="2"/>
</dbReference>
<feature type="region of interest" description="Disordered" evidence="11">
    <location>
        <begin position="240"/>
        <end position="358"/>
    </location>
</feature>
<evidence type="ECO:0000259" key="12">
    <source>
        <dbReference type="PROSITE" id="PS51434"/>
    </source>
</evidence>
<protein>
    <recommendedName>
        <fullName evidence="12">Peptidase S59 domain-containing protein</fullName>
    </recommendedName>
</protein>
<evidence type="ECO:0000256" key="9">
    <source>
        <dbReference type="ARBA" id="ARBA00023132"/>
    </source>
</evidence>
<name>A0A316Z1P4_9BASI</name>
<feature type="compositionally biased region" description="Gly residues" evidence="11">
    <location>
        <begin position="1"/>
        <end position="14"/>
    </location>
</feature>
<feature type="compositionally biased region" description="Low complexity" evidence="11">
    <location>
        <begin position="1147"/>
        <end position="1179"/>
    </location>
</feature>
<feature type="compositionally biased region" description="Low complexity" evidence="11">
    <location>
        <begin position="659"/>
        <end position="678"/>
    </location>
</feature>
<feature type="compositionally biased region" description="Low complexity" evidence="11">
    <location>
        <begin position="1284"/>
        <end position="1303"/>
    </location>
</feature>
<evidence type="ECO:0000256" key="2">
    <source>
        <dbReference type="ARBA" id="ARBA00008926"/>
    </source>
</evidence>
<evidence type="ECO:0000256" key="6">
    <source>
        <dbReference type="ARBA" id="ARBA00022816"/>
    </source>
</evidence>
<feature type="compositionally biased region" description="Low complexity" evidence="11">
    <location>
        <begin position="37"/>
        <end position="46"/>
    </location>
</feature>
<dbReference type="OrthoDB" id="3797628at2759"/>
<feature type="compositionally biased region" description="Low complexity" evidence="11">
    <location>
        <begin position="440"/>
        <end position="452"/>
    </location>
</feature>
<evidence type="ECO:0000313" key="13">
    <source>
        <dbReference type="EMBL" id="PWN95710.1"/>
    </source>
</evidence>
<keyword evidence="5" id="KW-0068">Autocatalytic cleavage</keyword>
<dbReference type="RefSeq" id="XP_025595989.1">
    <property type="nucleotide sequence ID" value="XM_025744388.1"/>
</dbReference>
<dbReference type="PANTHER" id="PTHR23198">
    <property type="entry name" value="NUCLEOPORIN"/>
    <property type="match status" value="1"/>
</dbReference>
<evidence type="ECO:0000256" key="7">
    <source>
        <dbReference type="ARBA" id="ARBA00022927"/>
    </source>
</evidence>
<dbReference type="Gene3D" id="1.10.10.2360">
    <property type="match status" value="1"/>
</dbReference>
<accession>A0A316Z1P4</accession>
<keyword evidence="3" id="KW-0813">Transport</keyword>
<feature type="compositionally biased region" description="Low complexity" evidence="11">
    <location>
        <begin position="15"/>
        <end position="30"/>
    </location>
</feature>
<feature type="region of interest" description="Disordered" evidence="11">
    <location>
        <begin position="1"/>
        <end position="121"/>
    </location>
</feature>
<feature type="compositionally biased region" description="Low complexity" evidence="11">
    <location>
        <begin position="92"/>
        <end position="113"/>
    </location>
</feature>
<keyword evidence="10" id="KW-0539">Nucleus</keyword>
<evidence type="ECO:0000256" key="3">
    <source>
        <dbReference type="ARBA" id="ARBA00022448"/>
    </source>
</evidence>
<feature type="compositionally biased region" description="Low complexity" evidence="11">
    <location>
        <begin position="1402"/>
        <end position="1422"/>
    </location>
</feature>
<keyword evidence="14" id="KW-1185">Reference proteome</keyword>
<dbReference type="EMBL" id="KZ819303">
    <property type="protein sequence ID" value="PWN95710.1"/>
    <property type="molecule type" value="Genomic_DNA"/>
</dbReference>
<feature type="region of interest" description="Disordered" evidence="11">
    <location>
        <begin position="1401"/>
        <end position="1422"/>
    </location>
</feature>
<dbReference type="Pfam" id="PF13634">
    <property type="entry name" value="Nucleoporin_FG"/>
    <property type="match status" value="5"/>
</dbReference>
<feature type="region of interest" description="Disordered" evidence="11">
    <location>
        <begin position="745"/>
        <end position="770"/>
    </location>
</feature>
<feature type="compositionally biased region" description="Polar residues" evidence="11">
    <location>
        <begin position="908"/>
        <end position="930"/>
    </location>
</feature>
<evidence type="ECO:0000313" key="14">
    <source>
        <dbReference type="Proteomes" id="UP000245946"/>
    </source>
</evidence>
<dbReference type="InterPro" id="IPR021967">
    <property type="entry name" value="Nup98_C"/>
</dbReference>
<dbReference type="GO" id="GO:0034398">
    <property type="term" value="P:telomere tethering at nuclear periphery"/>
    <property type="evidence" value="ECO:0007669"/>
    <property type="project" value="TreeGrafter"/>
</dbReference>
<feature type="compositionally biased region" description="Polar residues" evidence="11">
    <location>
        <begin position="679"/>
        <end position="689"/>
    </location>
</feature>
<feature type="compositionally biased region" description="Acidic residues" evidence="11">
    <location>
        <begin position="1195"/>
        <end position="1209"/>
    </location>
</feature>
<dbReference type="InterPro" id="IPR037665">
    <property type="entry name" value="Nucleoporin_S59-like"/>
</dbReference>
<dbReference type="GO" id="GO:0044614">
    <property type="term" value="C:nuclear pore cytoplasmic filaments"/>
    <property type="evidence" value="ECO:0007669"/>
    <property type="project" value="TreeGrafter"/>
</dbReference>
<feature type="domain" description="Peptidase S59" evidence="12">
    <location>
        <begin position="967"/>
        <end position="1133"/>
    </location>
</feature>
<evidence type="ECO:0000256" key="10">
    <source>
        <dbReference type="ARBA" id="ARBA00023242"/>
    </source>
</evidence>
<feature type="compositionally biased region" description="Low complexity" evidence="11">
    <location>
        <begin position="567"/>
        <end position="579"/>
    </location>
</feature>
<evidence type="ECO:0000256" key="1">
    <source>
        <dbReference type="ARBA" id="ARBA00004567"/>
    </source>
</evidence>
<dbReference type="Gene3D" id="1.25.40.690">
    <property type="match status" value="1"/>
</dbReference>
<feature type="compositionally biased region" description="Low complexity" evidence="11">
    <location>
        <begin position="53"/>
        <end position="64"/>
    </location>
</feature>
<sequence>MFGANTGGFGGFGQAGQQQQQQPGAAQPGQQAGGLFGAQPQQPQQGAFGGFGAQPQAFGAQQPAAGGGLFGAQPAQAPATGGFTFGQPQNAQQPQTGGFGQPAQAQQQQRPAFGGFGGSQQTSTFGGFGAQPAATTTFGAPTAGGFGAKPATGGLFGQPAQPAAQTGFGAQPQTGGLFGAPAAAAMPTAGTSNPPYQLFINSEPDANGQNKHDYAYQCITMMPAYRQASLEELRLQDYQQGRKSGTGGPPAAASGFGAQQQPAFGQPQQQQGGLFGQQPQQQQTGLFGAQPQQQQTGGLFGQPAQQPAAGGLFGQQNTTTGGGLFGAPQQQQQQPTGGLFGQQQQQQPASTGFTFGGASAAPAAPAAGATGGFTFGQTPAAKPATGGLFGSTAGAFGAAPAASTSGFGGFGSTLGQQQPQQQQQPAQTGFGGTSGGFTFGGAPAASAAPKPGGLFGSAPQTSSAPSFGGFGAASSAPGAAAAKPAFSFGGTSGATAGGAAAPATGGLFGNSQPVATAQPGGLFGGLGGGFGQPQGQQQQGQQQQQQPASGFGGGLFGAKPATGGLFGAPAGQQQQQQPAAGGGLFGGGGGLFGNTAAKPAAPGGGLGGSTAFPSSGLFGGSSSGGALFGGGAQNQGASTGGLFGQSQNNQAAPGGGLFGASTLGGQQNQQQQGQQAQQPNFQASLNQDPYGTDALFANGAQGGAGGAASQPPLPFNVSASASKRAPPLVAPFRNSPRNAAKITRLRGSTPGGAMGFSTRDGTPGREGTPGANLFGSSLARHGSPATGGASLFRGLSDEQVYGNGGARGESLPPQAFVSRPSVKRLVLDDSPAAGSAGASNSFSRSIFGASSRAGSVAPRAGSVIARDSSPFSSNLRGGTAPAVQRVAFSPALETGSSARRGLPVRANEPTTPNEGDASFASSVFNRNDTPSRPVGSRGAREDPDSSLPSLSANKPAQQAPPANDNLPLDYYTSPPLRELDTWGAAELSAVPYFVVGRKGYGSVRFVQAVDLTSVGDLRDVPGGIVQIRSKECFVYPDEDDCYDPETGELLDGVRPGFDPSTVVKAPQGSGLNVPAVVSLEKCWPTDRATRQPLKDADHPRVKQHITKLQRKEETKFEEYEAQSGTWRFRVEHFSRYGLDDSDEEDGANAAAAKAAAAGPSSSTPARKSARPAASAAKETPNSRKGGAPPSRALGDADDEEPDDGMDADDTQSSSSSMRASELTSPPHFSGARVWEARAETPRLSSAAAQHQAEGSPAPSWSSAAAGRTADSRRVQVMQASFFGQTPKQASPAPAQPAAPASSTTRKHPRTSVPGAAAPLSGRSTFSSPAPAARVPAVIPATELPVATSSAPRKFIRTDPARSAVAGSEHLTVDAGLARGRSFRVGWGPDGTIAHIGKLVTGPAAASKSTPATSSEAEESPSSSTVRLEKVRFFKVGGSEVADMERLLRLQLDHSEIEAEDDADDAFDDDSQAAIFNRGCPAAYIRPETRFRDFAASFDSNDRSHEAVLWRMGVALFDEIDLRLPAEASRELQHKAMAIRRKAALSACLAHAVASTVEAESRGHVAASRDAALVFTFLTGNQLERACGAAIEAGDVRLATLVAQAGSGDDEARADVSDQLATWRREAVDAHISKDHRRVYELLAGNVTLSEGTAARSVRDPIDQVEDLQIAAGLDWKRAFGLHLWYDTAHDATLTSAVERYEAAVGGRGATAPPLPPYRESSALGSQRMRQLVQANTYERDGIFQLIKLFAFPAHDLESALTPSGFGPALADLRLPWHLYQLLSRALRHRDFGDRLDLGVESGVELQAAGFEGNSARADGLTSGYAQQLELQGQWLWAAFVLLHLELPQSREAALKALLARNVSKLGDDADPASEQFLTERLRIPRAWIFEARAHEARSRDDRFEEYELLIFAGQLTEAHAIAVRHLAPEAIIRGDLDVLLTLFAPFHEANLPGGLDDMAGWKQGGRVYVDYVACVKHLPYLLAHREGNGLDAADEDKLARLAPRVAELLELVPGLFQDAKTSLTQTVARSDMLAALHNLARALSVRSLAPEPSGAWDASAPPEVEALQNAANDYCALLIGATAA</sequence>
<dbReference type="GeneID" id="37271932"/>
<feature type="region of interest" description="Disordered" evidence="11">
    <location>
        <begin position="638"/>
        <end position="719"/>
    </location>
</feature>
<organism evidence="13 14">
    <name type="scientific">Tilletiopsis washingtonensis</name>
    <dbReference type="NCBI Taxonomy" id="58919"/>
    <lineage>
        <taxon>Eukaryota</taxon>
        <taxon>Fungi</taxon>
        <taxon>Dikarya</taxon>
        <taxon>Basidiomycota</taxon>
        <taxon>Ustilaginomycotina</taxon>
        <taxon>Exobasidiomycetes</taxon>
        <taxon>Entylomatales</taxon>
        <taxon>Entylomatales incertae sedis</taxon>
        <taxon>Tilletiopsis</taxon>
    </lineage>
</organism>
<feature type="region of interest" description="Disordered" evidence="11">
    <location>
        <begin position="149"/>
        <end position="174"/>
    </location>
</feature>
<evidence type="ECO:0000256" key="8">
    <source>
        <dbReference type="ARBA" id="ARBA00023010"/>
    </source>
</evidence>
<dbReference type="GO" id="GO:0006405">
    <property type="term" value="P:RNA export from nucleus"/>
    <property type="evidence" value="ECO:0007669"/>
    <property type="project" value="TreeGrafter"/>
</dbReference>
<evidence type="ECO:0000256" key="4">
    <source>
        <dbReference type="ARBA" id="ARBA00022737"/>
    </source>
</evidence>
<feature type="region of interest" description="Disordered" evidence="11">
    <location>
        <begin position="511"/>
        <end position="586"/>
    </location>
</feature>
<feature type="compositionally biased region" description="Low complexity" evidence="11">
    <location>
        <begin position="533"/>
        <end position="549"/>
    </location>
</feature>
<dbReference type="GO" id="GO:0000973">
    <property type="term" value="P:post-transcriptional tethering of RNA polymerase II gene DNA at nuclear periphery"/>
    <property type="evidence" value="ECO:0007669"/>
    <property type="project" value="TreeGrafter"/>
</dbReference>
<feature type="compositionally biased region" description="Low complexity" evidence="11">
    <location>
        <begin position="326"/>
        <end position="358"/>
    </location>
</feature>
<evidence type="ECO:0000256" key="5">
    <source>
        <dbReference type="ARBA" id="ARBA00022813"/>
    </source>
</evidence>
<feature type="region of interest" description="Disordered" evidence="11">
    <location>
        <begin position="1139"/>
        <end position="1329"/>
    </location>
</feature>
<evidence type="ECO:0000256" key="11">
    <source>
        <dbReference type="SAM" id="MobiDB-lite"/>
    </source>
</evidence>
<keyword evidence="9" id="KW-0906">Nuclear pore complex</keyword>
<dbReference type="InterPro" id="IPR036903">
    <property type="entry name" value="Nup98_auto-Pept-S59_dom_sf"/>
</dbReference>
<dbReference type="Gene3D" id="3.30.1610.10">
    <property type="entry name" value="Peptidase S59, nucleoporin"/>
    <property type="match status" value="1"/>
</dbReference>
<dbReference type="PANTHER" id="PTHR23198:SF6">
    <property type="entry name" value="NUCLEAR PORE COMPLEX PROTEIN NUP98-NUP96"/>
    <property type="match status" value="1"/>
</dbReference>
<dbReference type="SUPFAM" id="SSF82215">
    <property type="entry name" value="C-terminal autoproteolytic domain of nucleoporin nup98"/>
    <property type="match status" value="1"/>
</dbReference>
<dbReference type="Pfam" id="PF21240">
    <property type="entry name" value="Nup98_GLEBS"/>
    <property type="match status" value="1"/>
</dbReference>
<feature type="compositionally biased region" description="Low complexity" evidence="11">
    <location>
        <begin position="413"/>
        <end position="428"/>
    </location>
</feature>
<dbReference type="InterPro" id="IPR025574">
    <property type="entry name" value="Nucleoporin_FG_rpt"/>
</dbReference>
<comment type="subcellular location">
    <subcellularLocation>
        <location evidence="1">Nucleus</location>
        <location evidence="1">Nuclear pore complex</location>
    </subcellularLocation>
</comment>
<feature type="compositionally biased region" description="Low complexity" evidence="11">
    <location>
        <begin position="1255"/>
        <end position="1265"/>
    </location>
</feature>
<keyword evidence="7" id="KW-0653">Protein transport</keyword>
<feature type="compositionally biased region" description="Gly residues" evidence="11">
    <location>
        <begin position="429"/>
        <end position="439"/>
    </location>
</feature>
<dbReference type="Proteomes" id="UP000245946">
    <property type="component" value="Unassembled WGS sequence"/>
</dbReference>
<dbReference type="InterPro" id="IPR007230">
    <property type="entry name" value="Nup98_auto-Pept-S59_dom"/>
</dbReference>
<proteinExistence type="inferred from homology"/>
<dbReference type="STRING" id="58919.A0A316Z1P4"/>
<reference evidence="13 14" key="1">
    <citation type="journal article" date="2018" name="Mol. Biol. Evol.">
        <title>Broad Genomic Sampling Reveals a Smut Pathogenic Ancestry of the Fungal Clade Ustilaginomycotina.</title>
        <authorList>
            <person name="Kijpornyongpan T."/>
            <person name="Mondo S.J."/>
            <person name="Barry K."/>
            <person name="Sandor L."/>
            <person name="Lee J."/>
            <person name="Lipzen A."/>
            <person name="Pangilinan J."/>
            <person name="LaButti K."/>
            <person name="Hainaut M."/>
            <person name="Henrissat B."/>
            <person name="Grigoriev I.V."/>
            <person name="Spatafora J.W."/>
            <person name="Aime M.C."/>
        </authorList>
    </citation>
    <scope>NUCLEOTIDE SEQUENCE [LARGE SCALE GENOMIC DNA]</scope>
    <source>
        <strain evidence="13 14">MCA 4186</strain>
    </source>
</reference>
<dbReference type="GO" id="GO:0008139">
    <property type="term" value="F:nuclear localization sequence binding"/>
    <property type="evidence" value="ECO:0007669"/>
    <property type="project" value="TreeGrafter"/>
</dbReference>
<dbReference type="GO" id="GO:0051028">
    <property type="term" value="P:mRNA transport"/>
    <property type="evidence" value="ECO:0007669"/>
    <property type="project" value="UniProtKB-KW"/>
</dbReference>
<dbReference type="GO" id="GO:0006606">
    <property type="term" value="P:protein import into nucleus"/>
    <property type="evidence" value="ECO:0007669"/>
    <property type="project" value="TreeGrafter"/>
</dbReference>
<feature type="compositionally biased region" description="Low complexity" evidence="11">
    <location>
        <begin position="249"/>
        <end position="303"/>
    </location>
</feature>
<gene>
    <name evidence="13" type="ORF">FA09DRAFT_341022</name>
</gene>
<feature type="region of interest" description="Disordered" evidence="11">
    <location>
        <begin position="407"/>
        <end position="462"/>
    </location>
</feature>
<comment type="similarity">
    <text evidence="2">Belongs to the nucleoporin GLFG family.</text>
</comment>
<dbReference type="Pfam" id="PF12110">
    <property type="entry name" value="Nup96"/>
    <property type="match status" value="1"/>
</dbReference>
<dbReference type="FunFam" id="1.10.10.2360:FF:000001">
    <property type="entry name" value="Nuclear pore complex protein Nup98-Nup96"/>
    <property type="match status" value="1"/>
</dbReference>
<keyword evidence="8" id="KW-0811">Translocation</keyword>
<dbReference type="PROSITE" id="PS51434">
    <property type="entry name" value="NUP_C"/>
    <property type="match status" value="1"/>
</dbReference>
<feature type="compositionally biased region" description="Polar residues" evidence="11">
    <location>
        <begin position="1210"/>
        <end position="1223"/>
    </location>
</feature>
<dbReference type="FunFam" id="3.30.1610.10:FF:000003">
    <property type="entry name" value="Nucleoporin SONB, putative"/>
    <property type="match status" value="1"/>
</dbReference>
<feature type="region of interest" description="Disordered" evidence="11">
    <location>
        <begin position="894"/>
        <end position="969"/>
    </location>
</feature>
<dbReference type="GO" id="GO:0017056">
    <property type="term" value="F:structural constituent of nuclear pore"/>
    <property type="evidence" value="ECO:0007669"/>
    <property type="project" value="InterPro"/>
</dbReference>